<evidence type="ECO:0000313" key="2">
    <source>
        <dbReference type="EMBL" id="GGG47009.1"/>
    </source>
</evidence>
<dbReference type="InterPro" id="IPR014044">
    <property type="entry name" value="CAP_dom"/>
</dbReference>
<dbReference type="SUPFAM" id="SSF117074">
    <property type="entry name" value="Hypothetical protein PA1324"/>
    <property type="match status" value="1"/>
</dbReference>
<keyword evidence="3" id="KW-1185">Reference proteome</keyword>
<dbReference type="InterPro" id="IPR018511">
    <property type="entry name" value="Hemolysin-typ_Ca-bd_CS"/>
</dbReference>
<dbReference type="CDD" id="cd05379">
    <property type="entry name" value="CAP_bacterial"/>
    <property type="match status" value="1"/>
</dbReference>
<dbReference type="Gene3D" id="2.150.10.10">
    <property type="entry name" value="Serralysin-like metalloprotease, C-terminal"/>
    <property type="match status" value="2"/>
</dbReference>
<dbReference type="PANTHER" id="PTHR31157">
    <property type="entry name" value="SCP DOMAIN-CONTAINING PROTEIN"/>
    <property type="match status" value="1"/>
</dbReference>
<proteinExistence type="predicted"/>
<dbReference type="InterPro" id="IPR035940">
    <property type="entry name" value="CAP_sf"/>
</dbReference>
<dbReference type="Pfam" id="PF00353">
    <property type="entry name" value="HemolysinCabind"/>
    <property type="match status" value="2"/>
</dbReference>
<dbReference type="AlphaFoldDB" id="A0A8J2ZEA9"/>
<dbReference type="PRINTS" id="PR00313">
    <property type="entry name" value="CABNDNGRPT"/>
</dbReference>
<dbReference type="GO" id="GO:0005509">
    <property type="term" value="F:calcium ion binding"/>
    <property type="evidence" value="ECO:0007669"/>
    <property type="project" value="InterPro"/>
</dbReference>
<accession>A0A8J2ZEA9</accession>
<organism evidence="2 3">
    <name type="scientific">Caldovatus sediminis</name>
    <dbReference type="NCBI Taxonomy" id="2041189"/>
    <lineage>
        <taxon>Bacteria</taxon>
        <taxon>Pseudomonadati</taxon>
        <taxon>Pseudomonadota</taxon>
        <taxon>Alphaproteobacteria</taxon>
        <taxon>Acetobacterales</taxon>
        <taxon>Roseomonadaceae</taxon>
        <taxon>Caldovatus</taxon>
    </lineage>
</organism>
<protein>
    <recommendedName>
        <fullName evidence="1">SCP domain-containing protein</fullName>
    </recommendedName>
</protein>
<name>A0A8J2ZEA9_9PROT</name>
<dbReference type="RefSeq" id="WP_188903097.1">
    <property type="nucleotide sequence ID" value="NZ_BMKS01000015.1"/>
</dbReference>
<reference evidence="2 3" key="1">
    <citation type="journal article" date="2014" name="Int. J. Syst. Evol. Microbiol.">
        <title>Complete genome sequence of Corynebacterium casei LMG S-19264T (=DSM 44701T), isolated from a smear-ripened cheese.</title>
        <authorList>
            <consortium name="US DOE Joint Genome Institute (JGI-PGF)"/>
            <person name="Walter F."/>
            <person name="Albersmeier A."/>
            <person name="Kalinowski J."/>
            <person name="Ruckert C."/>
        </authorList>
    </citation>
    <scope>NUCLEOTIDE SEQUENCE [LARGE SCALE GENOMIC DNA]</scope>
    <source>
        <strain evidence="2 3">CGMCC 1.16330</strain>
    </source>
</reference>
<evidence type="ECO:0000313" key="3">
    <source>
        <dbReference type="Proteomes" id="UP000597507"/>
    </source>
</evidence>
<dbReference type="PROSITE" id="PS00330">
    <property type="entry name" value="HEMOLYSIN_CALCIUM"/>
    <property type="match status" value="3"/>
</dbReference>
<dbReference type="PANTHER" id="PTHR31157:SF1">
    <property type="entry name" value="SCP DOMAIN-CONTAINING PROTEIN"/>
    <property type="match status" value="1"/>
</dbReference>
<dbReference type="InterPro" id="IPR011049">
    <property type="entry name" value="Serralysin-like_metalloprot_C"/>
</dbReference>
<gene>
    <name evidence="2" type="ORF">GCM10010964_37950</name>
</gene>
<dbReference type="Pfam" id="PF00188">
    <property type="entry name" value="CAP"/>
    <property type="match status" value="1"/>
</dbReference>
<dbReference type="Gene3D" id="3.40.33.10">
    <property type="entry name" value="CAP"/>
    <property type="match status" value="1"/>
</dbReference>
<sequence>MAEPTAYEQYILELINRARLDPAAEAARLGIDLNQGLASGTISTDPKQPLAFNPYLIDAARGHSEWMLATDTFSHTGAGGSTPVQRMAAAGYEFTGSWAAGENIAIRYGSGTAISAGTALALHDQLFLSPGHRANLLDPRWREAGIGLAEGDYKGWAAADVTENFARSGTQYFLLGVAFDDKDGDNFYDPGEGLGGVTVTIAPAAGGTPTVLTTWSAGGWQTPLAAGTYTVTFSGGGLPETVSRSVTMGSQNQKLDLNIDTIEGGGGGPAAGELIVGTAAAESLRGGTGEDTIRGQGGSDTLFGGVRGDLLEGGGGNDVLYGQGGRDTLVGGDGADRLVGGPGADSLIGGAGPDRFVLRHMADRGDRIADFNAADGDRLVLTGILGAFGSTYAELAGSGHVRLTEHAAGVRVWVDEDGGGDSWVALALLENATVAGLGTDFLIA</sequence>
<dbReference type="Proteomes" id="UP000597507">
    <property type="component" value="Unassembled WGS sequence"/>
</dbReference>
<dbReference type="EMBL" id="BMKS01000015">
    <property type="protein sequence ID" value="GGG47009.1"/>
    <property type="molecule type" value="Genomic_DNA"/>
</dbReference>
<dbReference type="SUPFAM" id="SSF51120">
    <property type="entry name" value="beta-Roll"/>
    <property type="match status" value="1"/>
</dbReference>
<comment type="caution">
    <text evidence="2">The sequence shown here is derived from an EMBL/GenBank/DDBJ whole genome shotgun (WGS) entry which is preliminary data.</text>
</comment>
<dbReference type="InterPro" id="IPR001343">
    <property type="entry name" value="Hemolysn_Ca-bd"/>
</dbReference>
<dbReference type="SUPFAM" id="SSF55797">
    <property type="entry name" value="PR-1-like"/>
    <property type="match status" value="1"/>
</dbReference>
<evidence type="ECO:0000259" key="1">
    <source>
        <dbReference type="Pfam" id="PF00188"/>
    </source>
</evidence>
<feature type="domain" description="SCP" evidence="1">
    <location>
        <begin position="12"/>
        <end position="153"/>
    </location>
</feature>